<keyword evidence="4 8" id="KW-0808">Transferase</keyword>
<dbReference type="InterPro" id="IPR015421">
    <property type="entry name" value="PyrdxlP-dep_Trfase_major"/>
</dbReference>
<sequence length="599" mass="65408">MTANQKLNQATSSTDLDSRRASELKSPLVRLVRTEPTGTELPEAFSEISTYYIANNLCGLSISPSLLLSSLVTDSVNKLHQVTTMSPAPALPEAKDITHHLTKQVRAQTPSAMKAYAMLLSNKNLLSLAGGLPHPSLFPLQHATFTMPDLASLTGDVSAWQNGEASTDTIHLKKTGPGTENDPEGLLDLNEVLQYGLSNGFSELTEKLQELNDLTHGRAHADHAVYVSLGNTDGVSKTFSLFVEPGDIVLSEEYSFSSSLNSGRARGATFYPVKVDGQGLVPEELDRVLTEWDDAVGKKPHLLYTIPCGQNPTGSVQPQERYDAIYAICQKHDVIIMEDDPYFALQYTAYEPDLAAREAHFAEARARMPAAAATAIEDNASAVAAVHNAYAGVASYLSRDVDGRVVRIDTVSKVFGPGMRIGWVSAQASIVERLMRIGETSTQVPNNLGQAVIASYLSDQHWGVGGWIRWTWGVRLEYQAKRDYFLDRLAEYVPAELVTTTPAMGGMFQWLKVNVDKHPRYDPAGVTNTGALMDELFEYLIKEGNVLLMPARLFQVPVPGVDSSDRANFFRATFAGDLPTIDGALKRFGDSLQAWLARG</sequence>
<dbReference type="STRING" id="105984.A0A427Y8T3"/>
<dbReference type="OrthoDB" id="691673at2759"/>
<reference evidence="8 9" key="1">
    <citation type="submission" date="2018-11" db="EMBL/GenBank/DDBJ databases">
        <title>Genome sequence of Apiotrichum porosum DSM 27194.</title>
        <authorList>
            <person name="Aliyu H."/>
            <person name="Gorte O."/>
            <person name="Ochsenreither K."/>
        </authorList>
    </citation>
    <scope>NUCLEOTIDE SEQUENCE [LARGE SCALE GENOMIC DNA]</scope>
    <source>
        <strain evidence="8 9">DSM 27194</strain>
    </source>
</reference>
<proteinExistence type="inferred from homology"/>
<keyword evidence="9" id="KW-1185">Reference proteome</keyword>
<dbReference type="InterPro" id="IPR004839">
    <property type="entry name" value="Aminotransferase_I/II_large"/>
</dbReference>
<gene>
    <name evidence="8" type="primary">ARO8</name>
    <name evidence="8" type="ORF">EHS24_000027</name>
</gene>
<evidence type="ECO:0000256" key="5">
    <source>
        <dbReference type="ARBA" id="ARBA00022898"/>
    </source>
</evidence>
<dbReference type="RefSeq" id="XP_028479727.1">
    <property type="nucleotide sequence ID" value="XM_028615870.1"/>
</dbReference>
<dbReference type="InterPro" id="IPR015424">
    <property type="entry name" value="PyrdxlP-dep_Trfase"/>
</dbReference>
<evidence type="ECO:0000256" key="3">
    <source>
        <dbReference type="ARBA" id="ARBA00022576"/>
    </source>
</evidence>
<dbReference type="CDD" id="cd00609">
    <property type="entry name" value="AAT_like"/>
    <property type="match status" value="1"/>
</dbReference>
<dbReference type="GO" id="GO:0008483">
    <property type="term" value="F:transaminase activity"/>
    <property type="evidence" value="ECO:0007669"/>
    <property type="project" value="UniProtKB-KW"/>
</dbReference>
<evidence type="ECO:0000313" key="9">
    <source>
        <dbReference type="Proteomes" id="UP000279236"/>
    </source>
</evidence>
<accession>A0A427Y8T3</accession>
<keyword evidence="3 8" id="KW-0032">Aminotransferase</keyword>
<dbReference type="GeneID" id="39584570"/>
<feature type="domain" description="Aminotransferase class I/classII large" evidence="7">
    <location>
        <begin position="186"/>
        <end position="587"/>
    </location>
</feature>
<name>A0A427Y8T3_9TREE</name>
<dbReference type="GO" id="GO:0030170">
    <property type="term" value="F:pyridoxal phosphate binding"/>
    <property type="evidence" value="ECO:0007669"/>
    <property type="project" value="InterPro"/>
</dbReference>
<dbReference type="GO" id="GO:1901605">
    <property type="term" value="P:alpha-amino acid metabolic process"/>
    <property type="evidence" value="ECO:0007669"/>
    <property type="project" value="TreeGrafter"/>
</dbReference>
<dbReference type="InterPro" id="IPR050859">
    <property type="entry name" value="Class-I_PLP-dep_aminotransf"/>
</dbReference>
<dbReference type="SUPFAM" id="SSF53383">
    <property type="entry name" value="PLP-dependent transferases"/>
    <property type="match status" value="1"/>
</dbReference>
<dbReference type="Gene3D" id="3.40.640.10">
    <property type="entry name" value="Type I PLP-dependent aspartate aminotransferase-like (Major domain)"/>
    <property type="match status" value="1"/>
</dbReference>
<evidence type="ECO:0000259" key="7">
    <source>
        <dbReference type="Pfam" id="PF00155"/>
    </source>
</evidence>
<feature type="region of interest" description="Disordered" evidence="6">
    <location>
        <begin position="1"/>
        <end position="21"/>
    </location>
</feature>
<dbReference type="Pfam" id="PF00155">
    <property type="entry name" value="Aminotran_1_2"/>
    <property type="match status" value="1"/>
</dbReference>
<comment type="cofactor">
    <cofactor evidence="1">
        <name>pyridoxal 5'-phosphate</name>
        <dbReference type="ChEBI" id="CHEBI:597326"/>
    </cofactor>
</comment>
<organism evidence="8 9">
    <name type="scientific">Apiotrichum porosum</name>
    <dbReference type="NCBI Taxonomy" id="105984"/>
    <lineage>
        <taxon>Eukaryota</taxon>
        <taxon>Fungi</taxon>
        <taxon>Dikarya</taxon>
        <taxon>Basidiomycota</taxon>
        <taxon>Agaricomycotina</taxon>
        <taxon>Tremellomycetes</taxon>
        <taxon>Trichosporonales</taxon>
        <taxon>Trichosporonaceae</taxon>
        <taxon>Apiotrichum</taxon>
    </lineage>
</organism>
<protein>
    <submittedName>
        <fullName evidence="8">Aromatic/aminoadipate aminotransferase 1</fullName>
    </submittedName>
</protein>
<dbReference type="PANTHER" id="PTHR42790:SF19">
    <property type="entry name" value="KYNURENINE_ALPHA-AMINOADIPATE AMINOTRANSFERASE, MITOCHONDRIAL"/>
    <property type="match status" value="1"/>
</dbReference>
<evidence type="ECO:0000256" key="6">
    <source>
        <dbReference type="SAM" id="MobiDB-lite"/>
    </source>
</evidence>
<keyword evidence="5" id="KW-0663">Pyridoxal phosphate</keyword>
<comment type="caution">
    <text evidence="8">The sequence shown here is derived from an EMBL/GenBank/DDBJ whole genome shotgun (WGS) entry which is preliminary data.</text>
</comment>
<evidence type="ECO:0000256" key="4">
    <source>
        <dbReference type="ARBA" id="ARBA00022679"/>
    </source>
</evidence>
<comment type="similarity">
    <text evidence="2">Belongs to the class-I pyridoxal-phosphate-dependent aminotransferase family.</text>
</comment>
<dbReference type="PANTHER" id="PTHR42790">
    <property type="entry name" value="AMINOTRANSFERASE"/>
    <property type="match status" value="1"/>
</dbReference>
<evidence type="ECO:0000313" key="8">
    <source>
        <dbReference type="EMBL" id="RSH87519.1"/>
    </source>
</evidence>
<dbReference type="AlphaFoldDB" id="A0A427Y8T3"/>
<evidence type="ECO:0000256" key="1">
    <source>
        <dbReference type="ARBA" id="ARBA00001933"/>
    </source>
</evidence>
<evidence type="ECO:0000256" key="2">
    <source>
        <dbReference type="ARBA" id="ARBA00007441"/>
    </source>
</evidence>
<feature type="compositionally biased region" description="Polar residues" evidence="6">
    <location>
        <begin position="1"/>
        <end position="15"/>
    </location>
</feature>
<dbReference type="EMBL" id="RSCE01000001">
    <property type="protein sequence ID" value="RSH87519.1"/>
    <property type="molecule type" value="Genomic_DNA"/>
</dbReference>
<dbReference type="Proteomes" id="UP000279236">
    <property type="component" value="Unassembled WGS sequence"/>
</dbReference>